<evidence type="ECO:0000256" key="1">
    <source>
        <dbReference type="ARBA" id="ARBA00010617"/>
    </source>
</evidence>
<organism evidence="2 3">
    <name type="scientific">Trifolium medium</name>
    <dbReference type="NCBI Taxonomy" id="97028"/>
    <lineage>
        <taxon>Eukaryota</taxon>
        <taxon>Viridiplantae</taxon>
        <taxon>Streptophyta</taxon>
        <taxon>Embryophyta</taxon>
        <taxon>Tracheophyta</taxon>
        <taxon>Spermatophyta</taxon>
        <taxon>Magnoliopsida</taxon>
        <taxon>eudicotyledons</taxon>
        <taxon>Gunneridae</taxon>
        <taxon>Pentapetalae</taxon>
        <taxon>rosids</taxon>
        <taxon>fabids</taxon>
        <taxon>Fabales</taxon>
        <taxon>Fabaceae</taxon>
        <taxon>Papilionoideae</taxon>
        <taxon>50 kb inversion clade</taxon>
        <taxon>NPAAA clade</taxon>
        <taxon>Hologalegina</taxon>
        <taxon>IRL clade</taxon>
        <taxon>Trifolieae</taxon>
        <taxon>Trifolium</taxon>
    </lineage>
</organism>
<keyword evidence="3" id="KW-1185">Reference proteome</keyword>
<dbReference type="EMBL" id="LXQA010419560">
    <property type="protein sequence ID" value="MCI50644.1"/>
    <property type="molecule type" value="Genomic_DNA"/>
</dbReference>
<protein>
    <submittedName>
        <fullName evidence="2">Cytochrome P450 704C1-like</fullName>
    </submittedName>
</protein>
<comment type="similarity">
    <text evidence="1">Belongs to the cytochrome P450 family.</text>
</comment>
<dbReference type="InterPro" id="IPR001128">
    <property type="entry name" value="Cyt_P450"/>
</dbReference>
<dbReference type="AlphaFoldDB" id="A0A392SR04"/>
<dbReference type="GO" id="GO:0004497">
    <property type="term" value="F:monooxygenase activity"/>
    <property type="evidence" value="ECO:0007669"/>
    <property type="project" value="InterPro"/>
</dbReference>
<dbReference type="Gene3D" id="1.10.630.10">
    <property type="entry name" value="Cytochrome P450"/>
    <property type="match status" value="1"/>
</dbReference>
<dbReference type="InterPro" id="IPR036396">
    <property type="entry name" value="Cyt_P450_sf"/>
</dbReference>
<dbReference type="PANTHER" id="PTHR24305">
    <property type="entry name" value="CYTOCHROME P450"/>
    <property type="match status" value="1"/>
</dbReference>
<dbReference type="Proteomes" id="UP000265520">
    <property type="component" value="Unassembled WGS sequence"/>
</dbReference>
<dbReference type="GO" id="GO:0016705">
    <property type="term" value="F:oxidoreductase activity, acting on paired donors, with incorporation or reduction of molecular oxygen"/>
    <property type="evidence" value="ECO:0007669"/>
    <property type="project" value="InterPro"/>
</dbReference>
<comment type="caution">
    <text evidence="2">The sequence shown here is derived from an EMBL/GenBank/DDBJ whole genome shotgun (WGS) entry which is preliminary data.</text>
</comment>
<reference evidence="2 3" key="1">
    <citation type="journal article" date="2018" name="Front. Plant Sci.">
        <title>Red Clover (Trifolium pratense) and Zigzag Clover (T. medium) - A Picture of Genomic Similarities and Differences.</title>
        <authorList>
            <person name="Dluhosova J."/>
            <person name="Istvanek J."/>
            <person name="Nedelnik J."/>
            <person name="Repkova J."/>
        </authorList>
    </citation>
    <scope>NUCLEOTIDE SEQUENCE [LARGE SCALE GENOMIC DNA]</scope>
    <source>
        <strain evidence="3">cv. 10/8</strain>
        <tissue evidence="2">Leaf</tissue>
    </source>
</reference>
<feature type="non-terminal residue" evidence="2">
    <location>
        <position position="64"/>
    </location>
</feature>
<dbReference type="InterPro" id="IPR050121">
    <property type="entry name" value="Cytochrome_P450_monoxygenase"/>
</dbReference>
<dbReference type="PANTHER" id="PTHR24305:SF166">
    <property type="entry name" value="CYTOCHROME P450 12A4, MITOCHONDRIAL-RELATED"/>
    <property type="match status" value="1"/>
</dbReference>
<dbReference type="GO" id="GO:0005506">
    <property type="term" value="F:iron ion binding"/>
    <property type="evidence" value="ECO:0007669"/>
    <property type="project" value="InterPro"/>
</dbReference>
<sequence length="64" mass="7192">MYMLCKYPAVQEKLAEEVREATSTKTISSCSEFVSSVTDEAIEKMNYLHATLTETLRLHPAVPV</sequence>
<accession>A0A392SR04</accession>
<dbReference type="GO" id="GO:0020037">
    <property type="term" value="F:heme binding"/>
    <property type="evidence" value="ECO:0007669"/>
    <property type="project" value="InterPro"/>
</dbReference>
<name>A0A392SR04_9FABA</name>
<proteinExistence type="inferred from homology"/>
<dbReference type="SUPFAM" id="SSF48264">
    <property type="entry name" value="Cytochrome P450"/>
    <property type="match status" value="1"/>
</dbReference>
<evidence type="ECO:0000313" key="2">
    <source>
        <dbReference type="EMBL" id="MCI50644.1"/>
    </source>
</evidence>
<dbReference type="Pfam" id="PF00067">
    <property type="entry name" value="p450"/>
    <property type="match status" value="1"/>
</dbReference>
<evidence type="ECO:0000313" key="3">
    <source>
        <dbReference type="Proteomes" id="UP000265520"/>
    </source>
</evidence>